<dbReference type="Pfam" id="PF02779">
    <property type="entry name" value="Transket_pyr"/>
    <property type="match status" value="1"/>
</dbReference>
<accession>A0ABP6ZUI3</accession>
<evidence type="ECO:0000256" key="2">
    <source>
        <dbReference type="ARBA" id="ARBA00023002"/>
    </source>
</evidence>
<sequence length="332" mass="34939">MNKAIASAIADEMRSDERVLLLGEDVGAAEGVFKTSEGLLAEFGPERVRDTPIAEMGFLGLAVGVAAAGFRPVAEIMFAEFLGVALDQVVTEAAKLRYLSRGDFPVPLVVRASSGPGLGFGAQHSQTLETWFASTPGLKVVVASGANSAYGLLRAAIRDDDPVVFFEPRALYGDREEVDTDPSALPALGRIRTVRSGDEVTVVALGQTVRTALAAVESAGLDAEVIDLSTLVPWDVDGVLASVERTGRLATVEANPYTGGWGTIVAAEIGSRAFGRLRAPITRITAPDVPVPYAKNLEAAYVPGPDYVAAQLSALVSSDRTPSPWWKETADV</sequence>
<keyword evidence="6" id="KW-1185">Reference proteome</keyword>
<evidence type="ECO:0000313" key="5">
    <source>
        <dbReference type="EMBL" id="GAA3618062.1"/>
    </source>
</evidence>
<feature type="domain" description="Transketolase-like pyrimidine-binding" evidence="4">
    <location>
        <begin position="1"/>
        <end position="174"/>
    </location>
</feature>
<dbReference type="SUPFAM" id="SSF52922">
    <property type="entry name" value="TK C-terminal domain-like"/>
    <property type="match status" value="1"/>
</dbReference>
<dbReference type="PANTHER" id="PTHR43257:SF2">
    <property type="entry name" value="PYRUVATE DEHYDROGENASE E1 COMPONENT SUBUNIT BETA"/>
    <property type="match status" value="1"/>
</dbReference>
<dbReference type="SMART" id="SM00861">
    <property type="entry name" value="Transket_pyr"/>
    <property type="match status" value="1"/>
</dbReference>
<gene>
    <name evidence="5" type="ORF">GCM10022236_20420</name>
</gene>
<evidence type="ECO:0000259" key="4">
    <source>
        <dbReference type="SMART" id="SM00861"/>
    </source>
</evidence>
<dbReference type="SUPFAM" id="SSF52518">
    <property type="entry name" value="Thiamin diphosphate-binding fold (THDP-binding)"/>
    <property type="match status" value="1"/>
</dbReference>
<proteinExistence type="predicted"/>
<dbReference type="Gene3D" id="3.40.50.920">
    <property type="match status" value="1"/>
</dbReference>
<dbReference type="Gene3D" id="3.40.50.970">
    <property type="match status" value="1"/>
</dbReference>
<dbReference type="EMBL" id="BAABAB010000014">
    <property type="protein sequence ID" value="GAA3618062.1"/>
    <property type="molecule type" value="Genomic_DNA"/>
</dbReference>
<evidence type="ECO:0000256" key="1">
    <source>
        <dbReference type="ARBA" id="ARBA00001964"/>
    </source>
</evidence>
<keyword evidence="3" id="KW-0786">Thiamine pyrophosphate</keyword>
<reference evidence="6" key="1">
    <citation type="journal article" date="2019" name="Int. J. Syst. Evol. Microbiol.">
        <title>The Global Catalogue of Microorganisms (GCM) 10K type strain sequencing project: providing services to taxonomists for standard genome sequencing and annotation.</title>
        <authorList>
            <consortium name="The Broad Institute Genomics Platform"/>
            <consortium name="The Broad Institute Genome Sequencing Center for Infectious Disease"/>
            <person name="Wu L."/>
            <person name="Ma J."/>
        </authorList>
    </citation>
    <scope>NUCLEOTIDE SEQUENCE [LARGE SCALE GENOMIC DNA]</scope>
    <source>
        <strain evidence="6">JCM 16929</strain>
    </source>
</reference>
<name>A0ABP6ZUI3_9ACTN</name>
<dbReference type="InterPro" id="IPR009014">
    <property type="entry name" value="Transketo_C/PFOR_II"/>
</dbReference>
<organism evidence="5 6">
    <name type="scientific">Microlunatus ginsengisoli</name>
    <dbReference type="NCBI Taxonomy" id="363863"/>
    <lineage>
        <taxon>Bacteria</taxon>
        <taxon>Bacillati</taxon>
        <taxon>Actinomycetota</taxon>
        <taxon>Actinomycetes</taxon>
        <taxon>Propionibacteriales</taxon>
        <taxon>Propionibacteriaceae</taxon>
        <taxon>Microlunatus</taxon>
    </lineage>
</organism>
<comment type="cofactor">
    <cofactor evidence="1">
        <name>thiamine diphosphate</name>
        <dbReference type="ChEBI" id="CHEBI:58937"/>
    </cofactor>
</comment>
<comment type="caution">
    <text evidence="5">The sequence shown here is derived from an EMBL/GenBank/DDBJ whole genome shotgun (WGS) entry which is preliminary data.</text>
</comment>
<dbReference type="CDD" id="cd07036">
    <property type="entry name" value="TPP_PYR_E1-PDHc-beta_like"/>
    <property type="match status" value="1"/>
</dbReference>
<dbReference type="Proteomes" id="UP001501490">
    <property type="component" value="Unassembled WGS sequence"/>
</dbReference>
<dbReference type="InterPro" id="IPR005475">
    <property type="entry name" value="Transketolase-like_Pyr-bd"/>
</dbReference>
<dbReference type="Pfam" id="PF02780">
    <property type="entry name" value="Transketolase_C"/>
    <property type="match status" value="1"/>
</dbReference>
<dbReference type="PANTHER" id="PTHR43257">
    <property type="entry name" value="PYRUVATE DEHYDROGENASE E1 COMPONENT BETA SUBUNIT"/>
    <property type="match status" value="1"/>
</dbReference>
<dbReference type="InterPro" id="IPR029061">
    <property type="entry name" value="THDP-binding"/>
</dbReference>
<protein>
    <submittedName>
        <fullName evidence="5">Alpha-ketoacid dehydrogenase subunit beta</fullName>
    </submittedName>
</protein>
<evidence type="ECO:0000256" key="3">
    <source>
        <dbReference type="ARBA" id="ARBA00023052"/>
    </source>
</evidence>
<dbReference type="InterPro" id="IPR033248">
    <property type="entry name" value="Transketolase_C"/>
</dbReference>
<evidence type="ECO:0000313" key="6">
    <source>
        <dbReference type="Proteomes" id="UP001501490"/>
    </source>
</evidence>
<keyword evidence="2" id="KW-0560">Oxidoreductase</keyword>